<sequence length="130" mass="13977">MTPTKIQAIKIPAGPPLCKAEPEPTNKPVPMEPPMAIICKCLDFNDLFNGDLAAIIFAFSISDKFGSRSSKGIGLNESLKSPNHPFPDDDPSVGDVGSFGFIVVVTALSEPLPLLSTLLDILFVLYEIYV</sequence>
<keyword evidence="2" id="KW-1185">Reference proteome</keyword>
<name>A0ACB5TAI1_AMBMO</name>
<evidence type="ECO:0000313" key="2">
    <source>
        <dbReference type="Proteomes" id="UP001165064"/>
    </source>
</evidence>
<organism evidence="1 2">
    <name type="scientific">Ambrosiozyma monospora</name>
    <name type="common">Yeast</name>
    <name type="synonym">Endomycopsis monosporus</name>
    <dbReference type="NCBI Taxonomy" id="43982"/>
    <lineage>
        <taxon>Eukaryota</taxon>
        <taxon>Fungi</taxon>
        <taxon>Dikarya</taxon>
        <taxon>Ascomycota</taxon>
        <taxon>Saccharomycotina</taxon>
        <taxon>Pichiomycetes</taxon>
        <taxon>Pichiales</taxon>
        <taxon>Pichiaceae</taxon>
        <taxon>Ambrosiozyma</taxon>
    </lineage>
</organism>
<evidence type="ECO:0000313" key="1">
    <source>
        <dbReference type="EMBL" id="GME84365.1"/>
    </source>
</evidence>
<dbReference type="Proteomes" id="UP001165064">
    <property type="component" value="Unassembled WGS sequence"/>
</dbReference>
<proteinExistence type="predicted"/>
<accession>A0ACB5TAI1</accession>
<dbReference type="EMBL" id="BSXS01005438">
    <property type="protein sequence ID" value="GME84365.1"/>
    <property type="molecule type" value="Genomic_DNA"/>
</dbReference>
<gene>
    <name evidence="1" type="ORF">Amon02_000678700</name>
</gene>
<comment type="caution">
    <text evidence="1">The sequence shown here is derived from an EMBL/GenBank/DDBJ whole genome shotgun (WGS) entry which is preliminary data.</text>
</comment>
<reference evidence="1" key="1">
    <citation type="submission" date="2023-04" db="EMBL/GenBank/DDBJ databases">
        <title>Ambrosiozyma monospora NBRC 10751.</title>
        <authorList>
            <person name="Ichikawa N."/>
            <person name="Sato H."/>
            <person name="Tonouchi N."/>
        </authorList>
    </citation>
    <scope>NUCLEOTIDE SEQUENCE</scope>
    <source>
        <strain evidence="1">NBRC 10751</strain>
    </source>
</reference>
<protein>
    <submittedName>
        <fullName evidence="1">Unnamed protein product</fullName>
    </submittedName>
</protein>